<proteinExistence type="inferred from homology"/>
<dbReference type="GO" id="GO:0008610">
    <property type="term" value="P:lipid biosynthetic process"/>
    <property type="evidence" value="ECO:0007669"/>
    <property type="project" value="TreeGrafter"/>
</dbReference>
<protein>
    <submittedName>
        <fullName evidence="3">Putative thioesterase</fullName>
    </submittedName>
</protein>
<dbReference type="RefSeq" id="WP_023398711.1">
    <property type="nucleotide sequence ID" value="NZ_AUSV01000029.1"/>
</dbReference>
<gene>
    <name evidence="3" type="ORF">PL2TA16_02829</name>
</gene>
<evidence type="ECO:0000313" key="3">
    <source>
        <dbReference type="EMBL" id="ESP93921.1"/>
    </source>
</evidence>
<sequence>MLKSFLSINQVSSPRFRVFCFPYAGGGHTTFSDWPDYIDNDIEVLVASFPGKGKRFSEPAIDNMEELINSLLPDFKQLSDVPYLFFGHSLGARVAFALAKELEQLTIRQPLRLVVSGSPAPNPNENVLKLSDKPDHEFIEKLHIIGGTPPEVLAQEELMELILPSIRADFKIAEEYQSLPHQLNVPITVFTGKEDLDVNQSNLSLWQDFSKIPISINHYEGGHFFIETQKNPLKDLVTIINDNAIEPEQLVI</sequence>
<comment type="caution">
    <text evidence="3">The sequence shown here is derived from an EMBL/GenBank/DDBJ whole genome shotgun (WGS) entry which is preliminary data.</text>
</comment>
<evidence type="ECO:0000256" key="1">
    <source>
        <dbReference type="ARBA" id="ARBA00007169"/>
    </source>
</evidence>
<reference evidence="3 4" key="1">
    <citation type="submission" date="2013-07" db="EMBL/GenBank/DDBJ databases">
        <title>Draft genome sequence of Pseudoalteromonas luteoviolacea 2ta16.</title>
        <authorList>
            <person name="Allen E.E."/>
            <person name="Azam F."/>
            <person name="Podell S."/>
        </authorList>
    </citation>
    <scope>NUCLEOTIDE SEQUENCE [LARGE SCALE GENOMIC DNA]</scope>
    <source>
        <strain evidence="3 4">2ta16</strain>
    </source>
</reference>
<dbReference type="EMBL" id="AUSV01000029">
    <property type="protein sequence ID" value="ESP93921.1"/>
    <property type="molecule type" value="Genomic_DNA"/>
</dbReference>
<dbReference type="InterPro" id="IPR029058">
    <property type="entry name" value="AB_hydrolase_fold"/>
</dbReference>
<dbReference type="InterPro" id="IPR001031">
    <property type="entry name" value="Thioesterase"/>
</dbReference>
<dbReference type="Gene3D" id="3.40.50.1820">
    <property type="entry name" value="alpha/beta hydrolase"/>
    <property type="match status" value="1"/>
</dbReference>
<dbReference type="Pfam" id="PF00975">
    <property type="entry name" value="Thioesterase"/>
    <property type="match status" value="1"/>
</dbReference>
<organism evidence="3 4">
    <name type="scientific">Pseudoalteromonas luteoviolacea (strain 2ta16)</name>
    <dbReference type="NCBI Taxonomy" id="1353533"/>
    <lineage>
        <taxon>Bacteria</taxon>
        <taxon>Pseudomonadati</taxon>
        <taxon>Pseudomonadota</taxon>
        <taxon>Gammaproteobacteria</taxon>
        <taxon>Alteromonadales</taxon>
        <taxon>Pseudoalteromonadaceae</taxon>
        <taxon>Pseudoalteromonas</taxon>
    </lineage>
</organism>
<dbReference type="PATRIC" id="fig|1353533.3.peg.1776"/>
<evidence type="ECO:0000313" key="4">
    <source>
        <dbReference type="Proteomes" id="UP000017820"/>
    </source>
</evidence>
<dbReference type="AlphaFoldDB" id="V4H8Z2"/>
<dbReference type="Proteomes" id="UP000017820">
    <property type="component" value="Unassembled WGS sequence"/>
</dbReference>
<feature type="domain" description="Thioesterase" evidence="2">
    <location>
        <begin position="17"/>
        <end position="240"/>
    </location>
</feature>
<dbReference type="SUPFAM" id="SSF53474">
    <property type="entry name" value="alpha/beta-Hydrolases"/>
    <property type="match status" value="1"/>
</dbReference>
<accession>V4H8Z2</accession>
<dbReference type="InterPro" id="IPR012223">
    <property type="entry name" value="TEII"/>
</dbReference>
<dbReference type="PANTHER" id="PTHR11487">
    <property type="entry name" value="THIOESTERASE"/>
    <property type="match status" value="1"/>
</dbReference>
<name>V4H8Z2_PSEL2</name>
<evidence type="ECO:0000259" key="2">
    <source>
        <dbReference type="Pfam" id="PF00975"/>
    </source>
</evidence>
<comment type="similarity">
    <text evidence="1">Belongs to the thioesterase family.</text>
</comment>
<dbReference type="PANTHER" id="PTHR11487:SF0">
    <property type="entry name" value="S-ACYL FATTY ACID SYNTHASE THIOESTERASE, MEDIUM CHAIN"/>
    <property type="match status" value="1"/>
</dbReference>